<gene>
    <name evidence="3" type="ORF">DCAR_001067</name>
    <name evidence="4" type="ORF">DCAR_0101094</name>
</gene>
<feature type="region of interest" description="Disordered" evidence="1">
    <location>
        <begin position="194"/>
        <end position="226"/>
    </location>
</feature>
<dbReference type="EMBL" id="CP093343">
    <property type="protein sequence ID" value="WOG81936.1"/>
    <property type="molecule type" value="Genomic_DNA"/>
</dbReference>
<evidence type="ECO:0000313" key="4">
    <source>
        <dbReference type="EMBL" id="WOG81936.1"/>
    </source>
</evidence>
<dbReference type="InterPro" id="IPR053151">
    <property type="entry name" value="RNase_H-like"/>
</dbReference>
<dbReference type="Gene3D" id="3.30.420.10">
    <property type="entry name" value="Ribonuclease H-like superfamily/Ribonuclease H"/>
    <property type="match status" value="1"/>
</dbReference>
<keyword evidence="5" id="KW-1185">Reference proteome</keyword>
<organism evidence="3">
    <name type="scientific">Daucus carota subsp. sativus</name>
    <name type="common">Carrot</name>
    <dbReference type="NCBI Taxonomy" id="79200"/>
    <lineage>
        <taxon>Eukaryota</taxon>
        <taxon>Viridiplantae</taxon>
        <taxon>Streptophyta</taxon>
        <taxon>Embryophyta</taxon>
        <taxon>Tracheophyta</taxon>
        <taxon>Spermatophyta</taxon>
        <taxon>Magnoliopsida</taxon>
        <taxon>eudicotyledons</taxon>
        <taxon>Gunneridae</taxon>
        <taxon>Pentapetalae</taxon>
        <taxon>asterids</taxon>
        <taxon>campanulids</taxon>
        <taxon>Apiales</taxon>
        <taxon>Apiaceae</taxon>
        <taxon>Apioideae</taxon>
        <taxon>Scandiceae</taxon>
        <taxon>Daucinae</taxon>
        <taxon>Daucus</taxon>
        <taxon>Daucus sect. Daucus</taxon>
    </lineage>
</organism>
<dbReference type="InterPro" id="IPR012337">
    <property type="entry name" value="RNaseH-like_sf"/>
</dbReference>
<reference evidence="4" key="2">
    <citation type="submission" date="2022-03" db="EMBL/GenBank/DDBJ databases">
        <title>Draft title - Genomic analysis of global carrot germplasm unveils the trajectory of domestication and the origin of high carotenoid orange carrot.</title>
        <authorList>
            <person name="Iorizzo M."/>
            <person name="Ellison S."/>
            <person name="Senalik D."/>
            <person name="Macko-Podgorni A."/>
            <person name="Grzebelus D."/>
            <person name="Bostan H."/>
            <person name="Rolling W."/>
            <person name="Curaba J."/>
            <person name="Simon P."/>
        </authorList>
    </citation>
    <scope>NUCLEOTIDE SEQUENCE</scope>
    <source>
        <tissue evidence="4">Leaf</tissue>
    </source>
</reference>
<dbReference type="PANTHER" id="PTHR47723:SF19">
    <property type="entry name" value="POLYNUCLEOTIDYL TRANSFERASE, RIBONUCLEASE H-LIKE SUPERFAMILY PROTEIN"/>
    <property type="match status" value="1"/>
</dbReference>
<dbReference type="Pfam" id="PF13456">
    <property type="entry name" value="RVT_3"/>
    <property type="match status" value="1"/>
</dbReference>
<protein>
    <recommendedName>
        <fullName evidence="2">RNase H type-1 domain-containing protein</fullName>
    </recommendedName>
</protein>
<dbReference type="EMBL" id="LNRQ01000001">
    <property type="protein sequence ID" value="KZN08537.1"/>
    <property type="molecule type" value="Genomic_DNA"/>
</dbReference>
<evidence type="ECO:0000313" key="3">
    <source>
        <dbReference type="EMBL" id="KZN08537.1"/>
    </source>
</evidence>
<dbReference type="CDD" id="cd06222">
    <property type="entry name" value="RNase_H_like"/>
    <property type="match status" value="1"/>
</dbReference>
<proteinExistence type="predicted"/>
<name>A0A166G4V3_DAUCS</name>
<accession>A0A166G4V3</accession>
<evidence type="ECO:0000313" key="5">
    <source>
        <dbReference type="Proteomes" id="UP000077755"/>
    </source>
</evidence>
<dbReference type="AlphaFoldDB" id="A0A166G4V3"/>
<feature type="domain" description="RNase H type-1" evidence="2">
    <location>
        <begin position="30"/>
        <end position="126"/>
    </location>
</feature>
<sequence>MPPMWSLPSIGFVKINVHAVYYDPPLPNGNTTGIGVVIRDDEGFILAILTGSLGHINQRANELWAIQLGLQLAFQIGEKALELESESAAAIQEWDDHRWFTDPRHSRMVEQLNQRLSVGRIHLVKRVVVESQNMLARYLAEDGAATKFRVVRMKRPFGRVRELWHLDMGLGFIGGNFGVVNEEEYAALQQQEMMEEHGHAEGAGNGDESAGSVGNANQGQDALEID</sequence>
<dbReference type="Gramene" id="KZN08537">
    <property type="protein sequence ID" value="KZN08537"/>
    <property type="gene ID" value="DCAR_001067"/>
</dbReference>
<dbReference type="SUPFAM" id="SSF53098">
    <property type="entry name" value="Ribonuclease H-like"/>
    <property type="match status" value="1"/>
</dbReference>
<dbReference type="InterPro" id="IPR036397">
    <property type="entry name" value="RNaseH_sf"/>
</dbReference>
<dbReference type="Proteomes" id="UP000077755">
    <property type="component" value="Chromosome 1"/>
</dbReference>
<dbReference type="InterPro" id="IPR002156">
    <property type="entry name" value="RNaseH_domain"/>
</dbReference>
<evidence type="ECO:0000259" key="2">
    <source>
        <dbReference type="Pfam" id="PF13456"/>
    </source>
</evidence>
<dbReference type="InterPro" id="IPR044730">
    <property type="entry name" value="RNase_H-like_dom_plant"/>
</dbReference>
<dbReference type="GO" id="GO:0003676">
    <property type="term" value="F:nucleic acid binding"/>
    <property type="evidence" value="ECO:0007669"/>
    <property type="project" value="InterPro"/>
</dbReference>
<dbReference type="PANTHER" id="PTHR47723">
    <property type="entry name" value="OS05G0353850 PROTEIN"/>
    <property type="match status" value="1"/>
</dbReference>
<reference evidence="3" key="1">
    <citation type="journal article" date="2016" name="Nat. Genet.">
        <title>A high-quality carrot genome assembly provides new insights into carotenoid accumulation and asterid genome evolution.</title>
        <authorList>
            <person name="Iorizzo M."/>
            <person name="Ellison S."/>
            <person name="Senalik D."/>
            <person name="Zeng P."/>
            <person name="Satapoomin P."/>
            <person name="Huang J."/>
            <person name="Bowman M."/>
            <person name="Iovene M."/>
            <person name="Sanseverino W."/>
            <person name="Cavagnaro P."/>
            <person name="Yildiz M."/>
            <person name="Macko-Podgorni A."/>
            <person name="Moranska E."/>
            <person name="Grzebelus E."/>
            <person name="Grzebelus D."/>
            <person name="Ashrafi H."/>
            <person name="Zheng Z."/>
            <person name="Cheng S."/>
            <person name="Spooner D."/>
            <person name="Van Deynze A."/>
            <person name="Simon P."/>
        </authorList>
    </citation>
    <scope>NUCLEOTIDE SEQUENCE [LARGE SCALE GENOMIC DNA]</scope>
    <source>
        <tissue evidence="3">Leaf</tissue>
    </source>
</reference>
<dbReference type="GO" id="GO:0004523">
    <property type="term" value="F:RNA-DNA hybrid ribonuclease activity"/>
    <property type="evidence" value="ECO:0007669"/>
    <property type="project" value="InterPro"/>
</dbReference>
<evidence type="ECO:0000256" key="1">
    <source>
        <dbReference type="SAM" id="MobiDB-lite"/>
    </source>
</evidence>